<dbReference type="PANTHER" id="PTHR43077:SF10">
    <property type="entry name" value="TRANSPORT PERMEASE PROTEIN"/>
    <property type="match status" value="1"/>
</dbReference>
<dbReference type="eggNOG" id="COG1511">
    <property type="taxonomic scope" value="Bacteria"/>
</dbReference>
<dbReference type="GO" id="GO:0016020">
    <property type="term" value="C:membrane"/>
    <property type="evidence" value="ECO:0007669"/>
    <property type="project" value="UniProtKB-SubCell"/>
</dbReference>
<organism evidence="8 9">
    <name type="scientific">Amycolatopsis japonica</name>
    <dbReference type="NCBI Taxonomy" id="208439"/>
    <lineage>
        <taxon>Bacteria</taxon>
        <taxon>Bacillati</taxon>
        <taxon>Actinomycetota</taxon>
        <taxon>Actinomycetes</taxon>
        <taxon>Pseudonocardiales</taxon>
        <taxon>Pseudonocardiaceae</taxon>
        <taxon>Amycolatopsis</taxon>
        <taxon>Amycolatopsis japonica group</taxon>
    </lineage>
</organism>
<evidence type="ECO:0000256" key="3">
    <source>
        <dbReference type="ARBA" id="ARBA00022989"/>
    </source>
</evidence>
<evidence type="ECO:0000256" key="1">
    <source>
        <dbReference type="ARBA" id="ARBA00004141"/>
    </source>
</evidence>
<evidence type="ECO:0000313" key="8">
    <source>
        <dbReference type="EMBL" id="AIG75838.1"/>
    </source>
</evidence>
<reference evidence="8 9" key="1">
    <citation type="journal article" date="2014" name="J. Biotechnol.">
        <title>Complete genome sequence of the actinobacterium Amycolatopsis japonica MG417-CF17(T) (=DSM 44213T) producing (S,S)-N,N'-ethylenediaminedisuccinic acid.</title>
        <authorList>
            <person name="Stegmann E."/>
            <person name="Albersmeier A."/>
            <person name="Spohn M."/>
            <person name="Gert H."/>
            <person name="Weber T."/>
            <person name="Wohlleben W."/>
            <person name="Kalinowski J."/>
            <person name="Ruckert C."/>
        </authorList>
    </citation>
    <scope>NUCLEOTIDE SEQUENCE [LARGE SCALE GENOMIC DNA]</scope>
    <source>
        <strain evidence="9">MG417-CF17 (DSM 44213)</strain>
    </source>
</reference>
<keyword evidence="2 6" id="KW-0812">Transmembrane</keyword>
<proteinExistence type="predicted"/>
<dbReference type="NCBIfam" id="TIGR03061">
    <property type="entry name" value="pip_yhgE_Nterm"/>
    <property type="match status" value="1"/>
</dbReference>
<dbReference type="RefSeq" id="WP_038511757.1">
    <property type="nucleotide sequence ID" value="NZ_CP008953.1"/>
</dbReference>
<dbReference type="GO" id="GO:0140359">
    <property type="term" value="F:ABC-type transporter activity"/>
    <property type="evidence" value="ECO:0007669"/>
    <property type="project" value="InterPro"/>
</dbReference>
<evidence type="ECO:0000256" key="4">
    <source>
        <dbReference type="ARBA" id="ARBA00023136"/>
    </source>
</evidence>
<feature type="transmembrane region" description="Helical" evidence="6">
    <location>
        <begin position="575"/>
        <end position="596"/>
    </location>
</feature>
<evidence type="ECO:0000313" key="9">
    <source>
        <dbReference type="Proteomes" id="UP000028492"/>
    </source>
</evidence>
<feature type="region of interest" description="Disordered" evidence="5">
    <location>
        <begin position="448"/>
        <end position="468"/>
    </location>
</feature>
<evidence type="ECO:0000256" key="5">
    <source>
        <dbReference type="SAM" id="MobiDB-lite"/>
    </source>
</evidence>
<feature type="transmembrane region" description="Helical" evidence="6">
    <location>
        <begin position="499"/>
        <end position="517"/>
    </location>
</feature>
<name>A0A075US93_9PSEU</name>
<dbReference type="Gene3D" id="1.10.287.950">
    <property type="entry name" value="Methyl-accepting chemotaxis protein"/>
    <property type="match status" value="1"/>
</dbReference>
<keyword evidence="9" id="KW-1185">Reference proteome</keyword>
<accession>A0A075US93</accession>
<dbReference type="Gene3D" id="3.40.1710.10">
    <property type="entry name" value="abc type-2 transporter like domain"/>
    <property type="match status" value="1"/>
</dbReference>
<dbReference type="InterPro" id="IPR023908">
    <property type="entry name" value="xxxLxxG_rpt"/>
</dbReference>
<dbReference type="Pfam" id="PF12698">
    <property type="entry name" value="ABC2_membrane_3"/>
    <property type="match status" value="1"/>
</dbReference>
<dbReference type="NCBIfam" id="TIGR03057">
    <property type="entry name" value="xxxLxxG_by_4"/>
    <property type="match status" value="6"/>
</dbReference>
<dbReference type="EMBL" id="CP008953">
    <property type="protein sequence ID" value="AIG75838.1"/>
    <property type="molecule type" value="Genomic_DNA"/>
</dbReference>
<evidence type="ECO:0000256" key="6">
    <source>
        <dbReference type="SAM" id="Phobius"/>
    </source>
</evidence>
<evidence type="ECO:0000256" key="2">
    <source>
        <dbReference type="ARBA" id="ARBA00022692"/>
    </source>
</evidence>
<dbReference type="SUPFAM" id="SSF101967">
    <property type="entry name" value="Adhesin YadA, collagen-binding domain"/>
    <property type="match status" value="1"/>
</dbReference>
<dbReference type="STRING" id="208439.AJAP_14810"/>
<dbReference type="InterPro" id="IPR013525">
    <property type="entry name" value="ABC2_TM"/>
</dbReference>
<comment type="subcellular location">
    <subcellularLocation>
        <location evidence="1">Membrane</location>
        <topology evidence="1">Multi-pass membrane protein</topology>
    </subcellularLocation>
</comment>
<dbReference type="KEGG" id="aja:AJAP_14810"/>
<dbReference type="AlphaFoldDB" id="A0A075US93"/>
<dbReference type="InterPro" id="IPR011049">
    <property type="entry name" value="Serralysin-like_metalloprot_C"/>
</dbReference>
<protein>
    <submittedName>
        <fullName evidence="8">Conserved putative membrane protein</fullName>
    </submittedName>
</protein>
<feature type="transmembrane region" description="Helical" evidence="6">
    <location>
        <begin position="650"/>
        <end position="671"/>
    </location>
</feature>
<gene>
    <name evidence="8" type="ORF">AJAP_14810</name>
</gene>
<dbReference type="InterPro" id="IPR017500">
    <property type="entry name" value="Phage_infect_YhgE_N"/>
</dbReference>
<dbReference type="Proteomes" id="UP000028492">
    <property type="component" value="Chromosome"/>
</dbReference>
<feature type="transmembrane region" description="Helical" evidence="6">
    <location>
        <begin position="603"/>
        <end position="630"/>
    </location>
</feature>
<sequence>MSRFFTGSARATAIGPLTWKTWLGIVLVPVIVALGLAWAFWSPEDNHGAAKAAVVNDDEPVTVNGQLIPLGRELAGNLVHGEDSAYTWVLTDAEDAKEGISDGTYSAVVTIPRDFSAQATSTSGKPLDAKQAIMRVETSQRTGLVDPVASREVANATLAALNRQIVETYVDNLYVGFSSIHQQLVQAADGSDQLVVGLRQLSDGTGKLAAGAGELAGGAGKLSGAAGQLADGARELANGTGQLATGSGQLSSGLTQAEKDTAQLPRLTRELADGAQQVANGNKQLSDKISPLADKVLRIIDALPSAGDSARKFAELAQRCDQDTKFCADLKAASEKLTADAAILDGKRAEIRDAVVQTKKAVQDLSAGSQKVADGNKQLADKSKELAGGIGTAADGARKLDAGVKAADSGARRLADGSGQLAGGATTLSTGAGELATGARSAADGAERAESGASELAKGLNEGRGKVPDYTQAERDHLKQVAATPAIADTAGSGSFGEGAVALILVLALWGCALATYQVIRAVPPSVLTTREPSWRIILAAAVPGATLAVLTALILTGVFWAFLGLSFGKAVTLLVVLVLAAGTFTVVNQALVAIFKRPGRFAALAILVLTVGASLVSTVPGFFGTVLGILPTNGALVALWSLLTGTDGLTSGIVQLVVWLGIGTLAMILVTDRRRSLPGRELRLPLRGM</sequence>
<keyword evidence="4 6" id="KW-0472">Membrane</keyword>
<dbReference type="InterPro" id="IPR051328">
    <property type="entry name" value="T7SS_ABC-Transporter"/>
</dbReference>
<dbReference type="HOGENOM" id="CLU_004534_1_1_11"/>
<keyword evidence="3 6" id="KW-1133">Transmembrane helix</keyword>
<feature type="domain" description="ABC-2 type transporter transmembrane" evidence="7">
    <location>
        <begin position="19"/>
        <end position="160"/>
    </location>
</feature>
<evidence type="ECO:0000259" key="7">
    <source>
        <dbReference type="Pfam" id="PF12698"/>
    </source>
</evidence>
<feature type="transmembrane region" description="Helical" evidence="6">
    <location>
        <begin position="21"/>
        <end position="41"/>
    </location>
</feature>
<feature type="transmembrane region" description="Helical" evidence="6">
    <location>
        <begin position="537"/>
        <end position="563"/>
    </location>
</feature>
<dbReference type="SUPFAM" id="SSF58104">
    <property type="entry name" value="Methyl-accepting chemotaxis protein (MCP) signaling domain"/>
    <property type="match status" value="1"/>
</dbReference>
<dbReference type="PANTHER" id="PTHR43077">
    <property type="entry name" value="TRANSPORT PERMEASE YVFS-RELATED"/>
    <property type="match status" value="1"/>
</dbReference>